<organism evidence="1 2">
    <name type="scientific">Lepeophtheirus salmonis</name>
    <name type="common">Salmon louse</name>
    <name type="synonym">Caligus salmonis</name>
    <dbReference type="NCBI Taxonomy" id="72036"/>
    <lineage>
        <taxon>Eukaryota</taxon>
        <taxon>Metazoa</taxon>
        <taxon>Ecdysozoa</taxon>
        <taxon>Arthropoda</taxon>
        <taxon>Crustacea</taxon>
        <taxon>Multicrustacea</taxon>
        <taxon>Hexanauplia</taxon>
        <taxon>Copepoda</taxon>
        <taxon>Siphonostomatoida</taxon>
        <taxon>Caligidae</taxon>
        <taxon>Lepeophtheirus</taxon>
    </lineage>
</organism>
<dbReference type="Pfam" id="PF03067">
    <property type="entry name" value="LPMO_10"/>
    <property type="match status" value="1"/>
</dbReference>
<dbReference type="EMBL" id="HG994584">
    <property type="protein sequence ID" value="CAF2939000.1"/>
    <property type="molecule type" value="Genomic_DNA"/>
</dbReference>
<dbReference type="PANTHER" id="PTHR21113">
    <property type="entry name" value="AGAP001705-PA"/>
    <property type="match status" value="1"/>
</dbReference>
<dbReference type="AlphaFoldDB" id="A0A7R8CUS2"/>
<accession>A0A7R8CUS2</accession>
<dbReference type="Proteomes" id="UP000675881">
    <property type="component" value="Chromosome 5"/>
</dbReference>
<reference evidence="1" key="1">
    <citation type="submission" date="2021-02" db="EMBL/GenBank/DDBJ databases">
        <authorList>
            <person name="Bekaert M."/>
        </authorList>
    </citation>
    <scope>NUCLEOTIDE SEQUENCE</scope>
    <source>
        <strain evidence="1">IoA-00</strain>
    </source>
</reference>
<proteinExistence type="predicted"/>
<name>A0A7R8CUS2_LEPSM</name>
<evidence type="ECO:0000313" key="1">
    <source>
        <dbReference type="EMBL" id="CAF2939000.1"/>
    </source>
</evidence>
<evidence type="ECO:0000313" key="2">
    <source>
        <dbReference type="Proteomes" id="UP000675881"/>
    </source>
</evidence>
<gene>
    <name evidence="1" type="ORF">LSAA_10132</name>
</gene>
<dbReference type="PANTHER" id="PTHR21113:SF4">
    <property type="entry name" value="CHITIN-BINDING TYPE-4 DOMAIN-CONTAINING PROTEIN"/>
    <property type="match status" value="1"/>
</dbReference>
<keyword evidence="2" id="KW-1185">Reference proteome</keyword>
<protein>
    <submittedName>
        <fullName evidence="1">(salmon louse) hypothetical protein</fullName>
    </submittedName>
</protein>
<dbReference type="OrthoDB" id="64893at2759"/>
<sequence length="321" mass="36061">MMFLICLLLISFLSQEAESHGRLMDPPSRNSMWRFGFINPINYNDNENYCGGVTVQFEQNGGKCGVCGDNYADPQPRDHEKGGTYGNGVITKRYKSGTILPVEVELTTNHQGIFEFKLCPMASDKEIATQECFDKNPLSFLSKPNETIFPIPPNTTKEITFHLDLILPEDLTCHQCVLQWTYNAGNTWGDCGNGTGAVGCGPQETFVNCADIQIFDSSLDLPSNTIENLNRIYIQSHLQSRLVVKHIVCIANGLFRTWPESDKWCQQNCLKYPPYCPPSRCSCLKSCKAIGKLEGVEGTDVYCHRRCLRYPTDCPRMNVNA</sequence>
<dbReference type="InterPro" id="IPR004302">
    <property type="entry name" value="Cellulose/chitin-bd_N"/>
</dbReference>